<dbReference type="AlphaFoldDB" id="V2XBI1"/>
<comment type="caution">
    <text evidence="2">The sequence shown here is derived from an EMBL/GenBank/DDBJ whole genome shotgun (WGS) entry which is preliminary data.</text>
</comment>
<name>V2XBI1_MONRO</name>
<gene>
    <name evidence="2" type="ORF">Moror_835</name>
</gene>
<feature type="region of interest" description="Disordered" evidence="1">
    <location>
        <begin position="1"/>
        <end position="39"/>
    </location>
</feature>
<sequence>MDIHSPSSESAIEAHNTSKAETSNVSGDASNQAGCPQSWNVHNDTHRTFEGGVAMYPVAKGCNCTLVPSYIVGVHRSILKRLNPKPSKLRFLRGIGSKSLVFVSSEKVNSEDFPHCSDCTRYRKNTLGTTATEAEGFIPASDILFLIDVNPKFLMSPLRYHSWLAL</sequence>
<dbReference type="HOGENOM" id="CLU_1603175_0_0_1"/>
<accession>V2XBI1</accession>
<organism evidence="2 3">
    <name type="scientific">Moniliophthora roreri (strain MCA 2997)</name>
    <name type="common">Cocoa frosty pod rot fungus</name>
    <name type="synonym">Crinipellis roreri</name>
    <dbReference type="NCBI Taxonomy" id="1381753"/>
    <lineage>
        <taxon>Eukaryota</taxon>
        <taxon>Fungi</taxon>
        <taxon>Dikarya</taxon>
        <taxon>Basidiomycota</taxon>
        <taxon>Agaricomycotina</taxon>
        <taxon>Agaricomycetes</taxon>
        <taxon>Agaricomycetidae</taxon>
        <taxon>Agaricales</taxon>
        <taxon>Marasmiineae</taxon>
        <taxon>Marasmiaceae</taxon>
        <taxon>Moniliophthora</taxon>
    </lineage>
</organism>
<evidence type="ECO:0000313" key="3">
    <source>
        <dbReference type="Proteomes" id="UP000017559"/>
    </source>
</evidence>
<evidence type="ECO:0000313" key="2">
    <source>
        <dbReference type="EMBL" id="ESK89850.1"/>
    </source>
</evidence>
<protein>
    <submittedName>
        <fullName evidence="2">Uncharacterized protein</fullName>
    </submittedName>
</protein>
<dbReference type="Proteomes" id="UP000017559">
    <property type="component" value="Unassembled WGS sequence"/>
</dbReference>
<reference evidence="2 3" key="1">
    <citation type="journal article" date="2014" name="BMC Genomics">
        <title>Genome and secretome analysis of the hemibiotrophic fungal pathogen, Moniliophthora roreri, which causes frosty pod rot disease of cacao: mechanisms of the biotrophic and necrotrophic phases.</title>
        <authorList>
            <person name="Meinhardt L.W."/>
            <person name="Costa G.G.L."/>
            <person name="Thomazella D.P.T."/>
            <person name="Teixeira P.J.P.L."/>
            <person name="Carazzolle M.F."/>
            <person name="Schuster S.C."/>
            <person name="Carlson J.E."/>
            <person name="Guiltinan M.J."/>
            <person name="Mieczkowski P."/>
            <person name="Farmer A."/>
            <person name="Ramaraj T."/>
            <person name="Crozier J."/>
            <person name="Davis R.E."/>
            <person name="Shao J."/>
            <person name="Melnick R.L."/>
            <person name="Pereira G.A.G."/>
            <person name="Bailey B.A."/>
        </authorList>
    </citation>
    <scope>NUCLEOTIDE SEQUENCE [LARGE SCALE GENOMIC DNA]</scope>
    <source>
        <strain evidence="2 3">MCA 2997</strain>
    </source>
</reference>
<dbReference type="EMBL" id="AWSO01000507">
    <property type="protein sequence ID" value="ESK89850.1"/>
    <property type="molecule type" value="Genomic_DNA"/>
</dbReference>
<evidence type="ECO:0000256" key="1">
    <source>
        <dbReference type="SAM" id="MobiDB-lite"/>
    </source>
</evidence>
<keyword evidence="3" id="KW-1185">Reference proteome</keyword>
<proteinExistence type="predicted"/>
<dbReference type="KEGG" id="mrr:Moror_835"/>